<keyword evidence="4" id="KW-1185">Reference proteome</keyword>
<dbReference type="GO" id="GO:0004674">
    <property type="term" value="F:protein serine/threonine kinase activity"/>
    <property type="evidence" value="ECO:0007669"/>
    <property type="project" value="UniProtKB-KW"/>
</dbReference>
<dbReference type="EMBL" id="JABCJJ010000059">
    <property type="protein sequence ID" value="NMR21717.1"/>
    <property type="molecule type" value="Genomic_DNA"/>
</dbReference>
<accession>A0A7Y0M0U1</accession>
<name>A0A7Y0M0U1_CELFI</name>
<evidence type="ECO:0000313" key="4">
    <source>
        <dbReference type="Proteomes" id="UP000562124"/>
    </source>
</evidence>
<dbReference type="GO" id="GO:0005524">
    <property type="term" value="F:ATP binding"/>
    <property type="evidence" value="ECO:0007669"/>
    <property type="project" value="UniProtKB-KW"/>
</dbReference>
<dbReference type="InterPro" id="IPR003594">
    <property type="entry name" value="HATPase_dom"/>
</dbReference>
<keyword evidence="3" id="KW-0067">ATP-binding</keyword>
<dbReference type="Pfam" id="PF13581">
    <property type="entry name" value="HATPase_c_2"/>
    <property type="match status" value="1"/>
</dbReference>
<dbReference type="InterPro" id="IPR036890">
    <property type="entry name" value="HATPase_C_sf"/>
</dbReference>
<proteinExistence type="predicted"/>
<dbReference type="PANTHER" id="PTHR35526">
    <property type="entry name" value="ANTI-SIGMA-F FACTOR RSBW-RELATED"/>
    <property type="match status" value="1"/>
</dbReference>
<dbReference type="SUPFAM" id="SSF55874">
    <property type="entry name" value="ATPase domain of HSP90 chaperone/DNA topoisomerase II/histidine kinase"/>
    <property type="match status" value="1"/>
</dbReference>
<keyword evidence="3" id="KW-0547">Nucleotide-binding</keyword>
<protein>
    <submittedName>
        <fullName evidence="3">ATP-binding protein</fullName>
    </submittedName>
</protein>
<gene>
    <name evidence="3" type="ORF">HIR71_16130</name>
</gene>
<evidence type="ECO:0000256" key="1">
    <source>
        <dbReference type="ARBA" id="ARBA00022527"/>
    </source>
</evidence>
<evidence type="ECO:0000313" key="3">
    <source>
        <dbReference type="EMBL" id="NMR21717.1"/>
    </source>
</evidence>
<dbReference type="InterPro" id="IPR050267">
    <property type="entry name" value="Anti-sigma-factor_SerPK"/>
</dbReference>
<evidence type="ECO:0000259" key="2">
    <source>
        <dbReference type="Pfam" id="PF13581"/>
    </source>
</evidence>
<dbReference type="PANTHER" id="PTHR35526:SF3">
    <property type="entry name" value="ANTI-SIGMA-F FACTOR RSBW"/>
    <property type="match status" value="1"/>
</dbReference>
<organism evidence="3 4">
    <name type="scientific">Cellulomonas fimi</name>
    <dbReference type="NCBI Taxonomy" id="1708"/>
    <lineage>
        <taxon>Bacteria</taxon>
        <taxon>Bacillati</taxon>
        <taxon>Actinomycetota</taxon>
        <taxon>Actinomycetes</taxon>
        <taxon>Micrococcales</taxon>
        <taxon>Cellulomonadaceae</taxon>
        <taxon>Cellulomonas</taxon>
    </lineage>
</organism>
<sequence length="130" mass="14008">MQGETRVDADLAAIAPARHWAGERFERAGLVPQARELLAILVSELVTNAVRHAAPPVVLRIDVDDERTRVEVEDHAPQLPVLTEPPPSALGGRGVKIVDMLSTAWGAVPHRGEPGKTVWFELAHPAPLGV</sequence>
<comment type="caution">
    <text evidence="3">The sequence shown here is derived from an EMBL/GenBank/DDBJ whole genome shotgun (WGS) entry which is preliminary data.</text>
</comment>
<dbReference type="CDD" id="cd16936">
    <property type="entry name" value="HATPase_RsbW-like"/>
    <property type="match status" value="1"/>
</dbReference>
<keyword evidence="1" id="KW-0808">Transferase</keyword>
<keyword evidence="1" id="KW-0723">Serine/threonine-protein kinase</keyword>
<dbReference type="AlphaFoldDB" id="A0A7Y0M0U1"/>
<reference evidence="3 4" key="1">
    <citation type="submission" date="2020-04" db="EMBL/GenBank/DDBJ databases">
        <title>Sequencing and Assembly of C. fimi.</title>
        <authorList>
            <person name="Ramsey A.R."/>
        </authorList>
    </citation>
    <scope>NUCLEOTIDE SEQUENCE [LARGE SCALE GENOMIC DNA]</scope>
    <source>
        <strain evidence="3 4">SB</strain>
    </source>
</reference>
<feature type="domain" description="Histidine kinase/HSP90-like ATPase" evidence="2">
    <location>
        <begin position="8"/>
        <end position="120"/>
    </location>
</feature>
<dbReference type="Gene3D" id="3.30.565.10">
    <property type="entry name" value="Histidine kinase-like ATPase, C-terminal domain"/>
    <property type="match status" value="1"/>
</dbReference>
<keyword evidence="1" id="KW-0418">Kinase</keyword>
<dbReference type="Proteomes" id="UP000562124">
    <property type="component" value="Unassembled WGS sequence"/>
</dbReference>